<protein>
    <submittedName>
        <fullName evidence="1">Uncharacterized protein</fullName>
    </submittedName>
</protein>
<dbReference type="AlphaFoldDB" id="A0A8S9MFG8"/>
<comment type="caution">
    <text evidence="1">The sequence shown here is derived from an EMBL/GenBank/DDBJ whole genome shotgun (WGS) entry which is preliminary data.</text>
</comment>
<accession>A0A8S9MFG8</accession>
<dbReference type="EMBL" id="QGKY02000089">
    <property type="protein sequence ID" value="KAF2615966.1"/>
    <property type="molecule type" value="Genomic_DNA"/>
</dbReference>
<reference evidence="1" key="1">
    <citation type="submission" date="2019-12" db="EMBL/GenBank/DDBJ databases">
        <title>Genome sequencing and annotation of Brassica cretica.</title>
        <authorList>
            <person name="Studholme D.J."/>
            <person name="Sarris P.F."/>
        </authorList>
    </citation>
    <scope>NUCLEOTIDE SEQUENCE</scope>
    <source>
        <strain evidence="1">PFS-102/07</strain>
        <tissue evidence="1">Leaf</tissue>
    </source>
</reference>
<evidence type="ECO:0000313" key="1">
    <source>
        <dbReference type="EMBL" id="KAF2615966.1"/>
    </source>
</evidence>
<organism evidence="1">
    <name type="scientific">Brassica cretica</name>
    <name type="common">Mustard</name>
    <dbReference type="NCBI Taxonomy" id="69181"/>
    <lineage>
        <taxon>Eukaryota</taxon>
        <taxon>Viridiplantae</taxon>
        <taxon>Streptophyta</taxon>
        <taxon>Embryophyta</taxon>
        <taxon>Tracheophyta</taxon>
        <taxon>Spermatophyta</taxon>
        <taxon>Magnoliopsida</taxon>
        <taxon>eudicotyledons</taxon>
        <taxon>Gunneridae</taxon>
        <taxon>Pentapetalae</taxon>
        <taxon>rosids</taxon>
        <taxon>malvids</taxon>
        <taxon>Brassicales</taxon>
        <taxon>Brassicaceae</taxon>
        <taxon>Brassiceae</taxon>
        <taxon>Brassica</taxon>
    </lineage>
</organism>
<name>A0A8S9MFG8_BRACR</name>
<sequence length="240" mass="26785">MELMEMVIKVVVVKKVNTIDNRAVVFWWWCLVNGEGGGSEVVDEQHEGMKEVAVEEVAELERMEVVIKKVDMAENMIVLVSTSTISLTQVLKAVENRLMVVEVMLVVTEMKLMKVMTWVEVEVRYRGSCGGGSSGRGAKMELMEMVIKVVVVKKVNTIDNRAVVFWWWCLVNGEGGGSEVVDEQHEGMKEVAVEEVAELELMEVVIKKVDMAENMIVLVSTSTISLTQVRAETKITCSLA</sequence>
<proteinExistence type="predicted"/>
<gene>
    <name evidence="1" type="ORF">F2Q70_00008819</name>
</gene>